<dbReference type="Gene3D" id="3.40.50.300">
    <property type="entry name" value="P-loop containing nucleotide triphosphate hydrolases"/>
    <property type="match status" value="1"/>
</dbReference>
<feature type="domain" description="Hflx-type G" evidence="6">
    <location>
        <begin position="397"/>
        <end position="571"/>
    </location>
</feature>
<keyword evidence="4" id="KW-0342">GTP-binding</keyword>
<sequence length="650" mass="75382">MLGKCLVRQTFRSWSGYSHLRRRFCTDNTRMVIPMNCLVLHPVMRPNKGPELELNFAEEAIGLAKSLGWNVVPGPGWKQEYTDKIQEEYGSEEEQLSEETYGSDYDSDGYVKPERANKVFKNGDYVYTATAQGVFWEDGIITDPHEEEFDLYDEWKNKLVRDSMAKSILINVKKVSSSLFFTRGKLNDLGQYIKSQDVEVVYVNTMLTPIQQKKLEKRFNDFLQDREERLRRYYIRSANKSVNEPTDIDSDSGYVTGEPERVNENETIRVIDRFGIILMIFANRARSNISKLQIELAWLDYARLNLSRGSGPTFGRIGHLFKEDLSLNESTEVEIKSYRGRGHSGTGAVQGGGEKQIELERRKINDRKAEIKRKIAKAFQGRTDSRMSRQKRTKNIPLIALVGYTNVGKTTLMNRMTSESLGVEDQLFHTLTTTVRKCYLTGNQKADLIDTIGFISHLPHTLVDSFKSTLEEILYADILIHVRDISHPSTDFQKETVLRILEEIGTSPKLMNEGYIEVWNKLDLLSDEQIENEIFPKLENTEYPIIPMSALNDPNRDELIGNLTEKINQIYGLRKYQLEYHFSEHDKRREWLLKYANVPDLHNFEYKGDNICVTVHIDDVVYQQYMKTFERQKFDQMRQGQSKLKAPEGW</sequence>
<evidence type="ECO:0000256" key="2">
    <source>
        <dbReference type="ARBA" id="ARBA00022741"/>
    </source>
</evidence>
<accession>A0AAD1U6H3</accession>
<dbReference type="CDD" id="cd01878">
    <property type="entry name" value="HflX"/>
    <property type="match status" value="1"/>
</dbReference>
<evidence type="ECO:0000259" key="6">
    <source>
        <dbReference type="PROSITE" id="PS51705"/>
    </source>
</evidence>
<dbReference type="Gene3D" id="3.40.50.11060">
    <property type="entry name" value="GTPase HflX, N-terminal domain"/>
    <property type="match status" value="1"/>
</dbReference>
<keyword evidence="3" id="KW-0460">Magnesium</keyword>
<dbReference type="PRINTS" id="PR00326">
    <property type="entry name" value="GTP1OBG"/>
</dbReference>
<comment type="caution">
    <text evidence="7">The sequence shown here is derived from an EMBL/GenBank/DDBJ whole genome shotgun (WGS) entry which is preliminary data.</text>
</comment>
<proteinExistence type="predicted"/>
<dbReference type="InterPro" id="IPR032305">
    <property type="entry name" value="GTP-bd_M"/>
</dbReference>
<dbReference type="InterPro" id="IPR027417">
    <property type="entry name" value="P-loop_NTPase"/>
</dbReference>
<evidence type="ECO:0000256" key="5">
    <source>
        <dbReference type="SAM" id="MobiDB-lite"/>
    </source>
</evidence>
<protein>
    <recommendedName>
        <fullName evidence="6">Hflx-type G domain-containing protein</fullName>
    </recommendedName>
</protein>
<dbReference type="PANTHER" id="PTHR10229:SF8">
    <property type="entry name" value="GTPASE HFLX"/>
    <property type="match status" value="1"/>
</dbReference>
<keyword evidence="8" id="KW-1185">Reference proteome</keyword>
<dbReference type="GO" id="GO:0046872">
    <property type="term" value="F:metal ion binding"/>
    <property type="evidence" value="ECO:0007669"/>
    <property type="project" value="UniProtKB-KW"/>
</dbReference>
<keyword evidence="1" id="KW-0479">Metal-binding</keyword>
<dbReference type="Pfam" id="PF13167">
    <property type="entry name" value="GTP-bdg_N"/>
    <property type="match status" value="1"/>
</dbReference>
<evidence type="ECO:0000256" key="4">
    <source>
        <dbReference type="ARBA" id="ARBA00023134"/>
    </source>
</evidence>
<dbReference type="InterPro" id="IPR006073">
    <property type="entry name" value="GTP-bd"/>
</dbReference>
<dbReference type="InterPro" id="IPR030394">
    <property type="entry name" value="G_HFLX_dom"/>
</dbReference>
<feature type="region of interest" description="Disordered" evidence="5">
    <location>
        <begin position="88"/>
        <end position="107"/>
    </location>
</feature>
<dbReference type="Pfam" id="PF16360">
    <property type="entry name" value="GTP-bdg_M"/>
    <property type="match status" value="1"/>
</dbReference>
<reference evidence="7" key="1">
    <citation type="submission" date="2023-07" db="EMBL/GenBank/DDBJ databases">
        <authorList>
            <consortium name="AG Swart"/>
            <person name="Singh M."/>
            <person name="Singh A."/>
            <person name="Seah K."/>
            <person name="Emmerich C."/>
        </authorList>
    </citation>
    <scope>NUCLEOTIDE SEQUENCE</scope>
    <source>
        <strain evidence="7">DP1</strain>
    </source>
</reference>
<dbReference type="PANTHER" id="PTHR10229">
    <property type="entry name" value="GTP-BINDING PROTEIN HFLX"/>
    <property type="match status" value="1"/>
</dbReference>
<evidence type="ECO:0000256" key="3">
    <source>
        <dbReference type="ARBA" id="ARBA00022842"/>
    </source>
</evidence>
<evidence type="ECO:0000256" key="1">
    <source>
        <dbReference type="ARBA" id="ARBA00022723"/>
    </source>
</evidence>
<name>A0AAD1U6H3_EUPCR</name>
<dbReference type="EMBL" id="CAMPGE010002273">
    <property type="protein sequence ID" value="CAI2361074.1"/>
    <property type="molecule type" value="Genomic_DNA"/>
</dbReference>
<dbReference type="InterPro" id="IPR042108">
    <property type="entry name" value="GTPase_HflX_N_sf"/>
</dbReference>
<dbReference type="Pfam" id="PF01926">
    <property type="entry name" value="MMR_HSR1"/>
    <property type="match status" value="1"/>
</dbReference>
<dbReference type="SUPFAM" id="SSF52540">
    <property type="entry name" value="P-loop containing nucleoside triphosphate hydrolases"/>
    <property type="match status" value="1"/>
</dbReference>
<keyword evidence="2" id="KW-0547">Nucleotide-binding</keyword>
<organism evidence="7 8">
    <name type="scientific">Euplotes crassus</name>
    <dbReference type="NCBI Taxonomy" id="5936"/>
    <lineage>
        <taxon>Eukaryota</taxon>
        <taxon>Sar</taxon>
        <taxon>Alveolata</taxon>
        <taxon>Ciliophora</taxon>
        <taxon>Intramacronucleata</taxon>
        <taxon>Spirotrichea</taxon>
        <taxon>Hypotrichia</taxon>
        <taxon>Euplotida</taxon>
        <taxon>Euplotidae</taxon>
        <taxon>Moneuplotes</taxon>
    </lineage>
</organism>
<dbReference type="PROSITE" id="PS51705">
    <property type="entry name" value="G_HFLX"/>
    <property type="match status" value="1"/>
</dbReference>
<gene>
    <name evidence="7" type="ORF">ECRASSUSDP1_LOCUS2383</name>
</gene>
<evidence type="ECO:0000313" key="7">
    <source>
        <dbReference type="EMBL" id="CAI2361074.1"/>
    </source>
</evidence>
<dbReference type="Proteomes" id="UP001295684">
    <property type="component" value="Unassembled WGS sequence"/>
</dbReference>
<dbReference type="InterPro" id="IPR025121">
    <property type="entry name" value="GTPase_HflX_N"/>
</dbReference>
<dbReference type="AlphaFoldDB" id="A0AAD1U6H3"/>
<dbReference type="GO" id="GO:0005737">
    <property type="term" value="C:cytoplasm"/>
    <property type="evidence" value="ECO:0007669"/>
    <property type="project" value="TreeGrafter"/>
</dbReference>
<dbReference type="GO" id="GO:0043022">
    <property type="term" value="F:ribosome binding"/>
    <property type="evidence" value="ECO:0007669"/>
    <property type="project" value="TreeGrafter"/>
</dbReference>
<evidence type="ECO:0000313" key="8">
    <source>
        <dbReference type="Proteomes" id="UP001295684"/>
    </source>
</evidence>
<dbReference type="GO" id="GO:0005525">
    <property type="term" value="F:GTP binding"/>
    <property type="evidence" value="ECO:0007669"/>
    <property type="project" value="UniProtKB-KW"/>
</dbReference>
<dbReference type="InterPro" id="IPR016496">
    <property type="entry name" value="GTPase_HflX"/>
</dbReference>